<dbReference type="InterPro" id="IPR001375">
    <property type="entry name" value="Peptidase_S9_cat"/>
</dbReference>
<dbReference type="PANTHER" id="PTHR11757">
    <property type="entry name" value="PROTEASE FAMILY S9A OLIGOPEPTIDASE"/>
    <property type="match status" value="1"/>
</dbReference>
<dbReference type="SUPFAM" id="SSF53474">
    <property type="entry name" value="alpha/beta-Hydrolases"/>
    <property type="match status" value="1"/>
</dbReference>
<dbReference type="PANTHER" id="PTHR11757:SF19">
    <property type="entry name" value="PROLYL ENDOPEPTIDASE-LIKE"/>
    <property type="match status" value="1"/>
</dbReference>
<dbReference type="InterPro" id="IPR023302">
    <property type="entry name" value="Pept_S9A_N"/>
</dbReference>
<evidence type="ECO:0000256" key="3">
    <source>
        <dbReference type="ARBA" id="ARBA00022801"/>
    </source>
</evidence>
<evidence type="ECO:0000313" key="8">
    <source>
        <dbReference type="EMBL" id="TQD51404.1"/>
    </source>
</evidence>
<evidence type="ECO:0000256" key="5">
    <source>
        <dbReference type="SAM" id="MobiDB-lite"/>
    </source>
</evidence>
<dbReference type="Gene3D" id="3.40.50.1820">
    <property type="entry name" value="alpha/beta hydrolase"/>
    <property type="match status" value="1"/>
</dbReference>
<protein>
    <submittedName>
        <fullName evidence="8">S9 family peptidase</fullName>
    </submittedName>
</protein>
<evidence type="ECO:0000313" key="9">
    <source>
        <dbReference type="Proteomes" id="UP000318212"/>
    </source>
</evidence>
<dbReference type="OrthoDB" id="9801421at2"/>
<dbReference type="GO" id="GO:0004252">
    <property type="term" value="F:serine-type endopeptidase activity"/>
    <property type="evidence" value="ECO:0007669"/>
    <property type="project" value="InterPro"/>
</dbReference>
<name>A0A508ASE2_9GAMM</name>
<dbReference type="InterPro" id="IPR051543">
    <property type="entry name" value="Serine_Peptidase_S9A"/>
</dbReference>
<dbReference type="AlphaFoldDB" id="A0A508ASE2"/>
<sequence>MTLSTQTPANELPAPPDVEKRPHVVKAPHGAERQDEYYWLRDDAREDTAMLAYLEAENTYTDAVMAPLKPLEDRLYEEIVGRIKQDDSSVPYRERGYWYYTRFETGQDYPVHARRKDGPGVDAASIQKATDAGDFTGEEVMLDLNALAAGKDYYAVSDREVSPDNRLLAYAEDLNGRRQYTVRIKDLETGELYPDEIKGVSANLIWADDNRTLFYVENDPETLLTVRVKKHVLGTPVADDVLVYEEKDDSFYMGIGRTRDDKFICIGVESTVSSEMRCTPAAAPGEFVVLAPRERDVEYDADHFDGRWVIVTNADGAKNYKVVTAPTGSTSRRDWQEWIPHKDDVFIDGVELFDGFTAIAERSEGLERLRLVRGEPGQADGDSEYVKADEPAYSMGLSANPEPDTEWLRYSYTSMTTPATVYELNVRSGERRQLKQEPVIGYDPSQYVTERLWATARDGTKVPVSLVYRKGFERDGTAAMLQYAYGSYGSSTDPGFNSTVVSLLDRGMVYAIAHIRGGQEMGRAWYDNGKLFNKKNTFTDFIDVTRYLVEQKYAAPDRVAAYGGSAGGLLMGAIANMSPGDYDVILSQVPFVDVVTTMLDPSIPLTTNEYDEWGNPEQQKYYDYMLTYSPYDNLKAQDYPAMYVGTGLWDSQVQYWEPAKYVARLRDVDTSGNTVVFRTNMEAGHGGKSGRFRRYRERAEMYAFMLDRLGVTEAAAR</sequence>
<evidence type="ECO:0000256" key="2">
    <source>
        <dbReference type="ARBA" id="ARBA00022670"/>
    </source>
</evidence>
<keyword evidence="3" id="KW-0378">Hydrolase</keyword>
<comment type="similarity">
    <text evidence="1">Belongs to the peptidase S9A family.</text>
</comment>
<keyword evidence="2" id="KW-0645">Protease</keyword>
<dbReference type="Gene3D" id="2.130.10.120">
    <property type="entry name" value="Prolyl oligopeptidase, N-terminal domain"/>
    <property type="match status" value="1"/>
</dbReference>
<organism evidence="8 9">
    <name type="scientific">Marilutibacter aestuarii</name>
    <dbReference type="NCBI Taxonomy" id="1706195"/>
    <lineage>
        <taxon>Bacteria</taxon>
        <taxon>Pseudomonadati</taxon>
        <taxon>Pseudomonadota</taxon>
        <taxon>Gammaproteobacteria</taxon>
        <taxon>Lysobacterales</taxon>
        <taxon>Lysobacteraceae</taxon>
        <taxon>Marilutibacter</taxon>
    </lineage>
</organism>
<dbReference type="Pfam" id="PF02897">
    <property type="entry name" value="Peptidase_S9_N"/>
    <property type="match status" value="1"/>
</dbReference>
<comment type="caution">
    <text evidence="8">The sequence shown here is derived from an EMBL/GenBank/DDBJ whole genome shotgun (WGS) entry which is preliminary data.</text>
</comment>
<proteinExistence type="inferred from homology"/>
<dbReference type="FunFam" id="3.40.50.1820:FF:000005">
    <property type="entry name" value="Prolyl endopeptidase"/>
    <property type="match status" value="1"/>
</dbReference>
<dbReference type="Pfam" id="PF00326">
    <property type="entry name" value="Peptidase_S9"/>
    <property type="match status" value="1"/>
</dbReference>
<keyword evidence="9" id="KW-1185">Reference proteome</keyword>
<dbReference type="SUPFAM" id="SSF50993">
    <property type="entry name" value="Peptidase/esterase 'gauge' domain"/>
    <property type="match status" value="1"/>
</dbReference>
<dbReference type="InterPro" id="IPR002470">
    <property type="entry name" value="Peptidase_S9A"/>
</dbReference>
<dbReference type="EMBL" id="VICE01000010">
    <property type="protein sequence ID" value="TQD51404.1"/>
    <property type="molecule type" value="Genomic_DNA"/>
</dbReference>
<reference evidence="8 9" key="1">
    <citation type="submission" date="2019-06" db="EMBL/GenBank/DDBJ databases">
        <title>Lysobacter alkalisoli sp. nov. isolated from saline soil.</title>
        <authorList>
            <person name="Sun J.-Q."/>
            <person name="Xu L."/>
        </authorList>
    </citation>
    <scope>NUCLEOTIDE SEQUENCE [LARGE SCALE GENOMIC DNA]</scope>
    <source>
        <strain evidence="8 9">JCM 31130</strain>
    </source>
</reference>
<evidence type="ECO:0000259" key="7">
    <source>
        <dbReference type="Pfam" id="PF02897"/>
    </source>
</evidence>
<dbReference type="PRINTS" id="PR00862">
    <property type="entry name" value="PROLIGOPTASE"/>
</dbReference>
<gene>
    <name evidence="8" type="ORF">FKV25_01310</name>
</gene>
<feature type="region of interest" description="Disordered" evidence="5">
    <location>
        <begin position="1"/>
        <end position="29"/>
    </location>
</feature>
<dbReference type="GO" id="GO:0006508">
    <property type="term" value="P:proteolysis"/>
    <property type="evidence" value="ECO:0007669"/>
    <property type="project" value="UniProtKB-KW"/>
</dbReference>
<keyword evidence="4" id="KW-0720">Serine protease</keyword>
<feature type="domain" description="Peptidase S9 prolyl oligopeptidase catalytic" evidence="6">
    <location>
        <begin position="496"/>
        <end position="710"/>
    </location>
</feature>
<evidence type="ECO:0000259" key="6">
    <source>
        <dbReference type="Pfam" id="PF00326"/>
    </source>
</evidence>
<evidence type="ECO:0000256" key="4">
    <source>
        <dbReference type="ARBA" id="ARBA00022825"/>
    </source>
</evidence>
<feature type="domain" description="Peptidase S9A N-terminal" evidence="7">
    <location>
        <begin position="16"/>
        <end position="436"/>
    </location>
</feature>
<dbReference type="Proteomes" id="UP000318212">
    <property type="component" value="Unassembled WGS sequence"/>
</dbReference>
<accession>A0A508ASE2</accession>
<dbReference type="InterPro" id="IPR029058">
    <property type="entry name" value="AB_hydrolase_fold"/>
</dbReference>
<evidence type="ECO:0000256" key="1">
    <source>
        <dbReference type="ARBA" id="ARBA00005228"/>
    </source>
</evidence>